<dbReference type="RefSeq" id="WP_214298083.1">
    <property type="nucleotide sequence ID" value="NZ_JAHDYS010000007.1"/>
</dbReference>
<evidence type="ECO:0000313" key="2">
    <source>
        <dbReference type="EMBL" id="MBT1071850.1"/>
    </source>
</evidence>
<sequence>MKKIMILAIALLMAGCVTLNQGGRSVSFQESWALLPFINNTETPYAGERAEAVTAALLYARGVQQLKRGTAEPAKPEEISLDRGEQRQRAAMELAKQKKVKYVLMGTVNEWRYKVGLDGEPVVGFTLQVVELPEGRVIWSGAAGKSGWSRDAVSSVAQQVLERLLSEFTEKK</sequence>
<dbReference type="PROSITE" id="PS51257">
    <property type="entry name" value="PROKAR_LIPOPROTEIN"/>
    <property type="match status" value="1"/>
</dbReference>
<feature type="signal peptide" evidence="1">
    <location>
        <begin position="1"/>
        <end position="19"/>
    </location>
</feature>
<evidence type="ECO:0000313" key="3">
    <source>
        <dbReference type="Proteomes" id="UP000784128"/>
    </source>
</evidence>
<proteinExistence type="predicted"/>
<organism evidence="2 3">
    <name type="scientific">Pelotalea chapellei</name>
    <dbReference type="NCBI Taxonomy" id="44671"/>
    <lineage>
        <taxon>Bacteria</taxon>
        <taxon>Pseudomonadati</taxon>
        <taxon>Thermodesulfobacteriota</taxon>
        <taxon>Desulfuromonadia</taxon>
        <taxon>Geobacterales</taxon>
        <taxon>Geobacteraceae</taxon>
        <taxon>Pelotalea</taxon>
    </lineage>
</organism>
<keyword evidence="1" id="KW-0732">Signal</keyword>
<evidence type="ECO:0000256" key="1">
    <source>
        <dbReference type="SAM" id="SignalP"/>
    </source>
</evidence>
<dbReference type="Gene3D" id="3.40.50.10610">
    <property type="entry name" value="ABC-type transport auxiliary lipoprotein component"/>
    <property type="match status" value="1"/>
</dbReference>
<dbReference type="EMBL" id="JAHDYS010000007">
    <property type="protein sequence ID" value="MBT1071850.1"/>
    <property type="molecule type" value="Genomic_DNA"/>
</dbReference>
<reference evidence="2 3" key="1">
    <citation type="submission" date="2021-05" db="EMBL/GenBank/DDBJ databases">
        <title>The draft genome of Geobacter chapellei DSM 13688.</title>
        <authorList>
            <person name="Xu Z."/>
            <person name="Masuda Y."/>
            <person name="Itoh H."/>
            <person name="Senoo K."/>
        </authorList>
    </citation>
    <scope>NUCLEOTIDE SEQUENCE [LARGE SCALE GENOMIC DNA]</scope>
    <source>
        <strain evidence="2 3">DSM 13688</strain>
    </source>
</reference>
<keyword evidence="3" id="KW-1185">Reference proteome</keyword>
<dbReference type="Proteomes" id="UP000784128">
    <property type="component" value="Unassembled WGS sequence"/>
</dbReference>
<accession>A0ABS5U850</accession>
<feature type="chain" id="PRO_5046503892" evidence="1">
    <location>
        <begin position="20"/>
        <end position="172"/>
    </location>
</feature>
<comment type="caution">
    <text evidence="2">The sequence shown here is derived from an EMBL/GenBank/DDBJ whole genome shotgun (WGS) entry which is preliminary data.</text>
</comment>
<gene>
    <name evidence="2" type="ORF">KJB30_08655</name>
</gene>
<name>A0ABS5U850_9BACT</name>
<protein>
    <submittedName>
        <fullName evidence="2">Penicillin-binding protein activator LpoB</fullName>
    </submittedName>
</protein>